<organism evidence="3 4">
    <name type="scientific">Coilia grayii</name>
    <name type="common">Gray's grenadier anchovy</name>
    <dbReference type="NCBI Taxonomy" id="363190"/>
    <lineage>
        <taxon>Eukaryota</taxon>
        <taxon>Metazoa</taxon>
        <taxon>Chordata</taxon>
        <taxon>Craniata</taxon>
        <taxon>Vertebrata</taxon>
        <taxon>Euteleostomi</taxon>
        <taxon>Actinopterygii</taxon>
        <taxon>Neopterygii</taxon>
        <taxon>Teleostei</taxon>
        <taxon>Clupei</taxon>
        <taxon>Clupeiformes</taxon>
        <taxon>Clupeoidei</taxon>
        <taxon>Engraulidae</taxon>
        <taxon>Coilinae</taxon>
        <taxon>Coilia</taxon>
    </lineage>
</organism>
<dbReference type="Pfam" id="PF00078">
    <property type="entry name" value="RVT_1"/>
    <property type="match status" value="1"/>
</dbReference>
<feature type="domain" description="Reverse transcriptase" evidence="2">
    <location>
        <begin position="460"/>
        <end position="617"/>
    </location>
</feature>
<accession>A0ABD1KTU8</accession>
<dbReference type="PANTHER" id="PTHR19446">
    <property type="entry name" value="REVERSE TRANSCRIPTASES"/>
    <property type="match status" value="1"/>
</dbReference>
<dbReference type="SUPFAM" id="SSF56672">
    <property type="entry name" value="DNA/RNA polymerases"/>
    <property type="match status" value="1"/>
</dbReference>
<dbReference type="AlphaFoldDB" id="A0ABD1KTU8"/>
<sequence length="617" mass="66313">MTSLNITTHTGRHGARVNNVAWPGASSSPCAGQVRERSPSPQGEVSPGGECPATPRRAGQRMKPASDGAGGYPESETAVATPTRPLTHTLPRKWLGGKPPKPLKFWVPYRNLKCGDCQAGLGSMGAARWRVHTKHPGRAFVVKCRSCGVEWSSVREYTDHKRDCGGSPGRLSAARALARRLCATGSPFSTPTKRQAGGADLRADPATSGTRWTLNELEVLSELVGQSGRSPQVLRTALARLRGKTERQIRGRIKATGSQLTASCGNVAKGGLDPAIQALSTPANEPPLVQMVGRALWWKTHQIAREPDVRGSYIAKALLAASMQKRNAQEALGRTAARRPVEKAGSEGDNQAADHLRAGQTGWSAPGWCGRCGLPDTSKEPHRGPWGRWADQGSYTGLGQFKATGGADNSCFATPFEPQEVLDQLLSVKKGSAAGPDGISVKDLREWDPEGVKLCLLFNGWLAAGYIPECVKPARTVLLPKSTDSLALNEPGNCRPITIGSMLLRLFSKVLHSRLSAACPISERQRGFIRAPGCAENLFSLLAFKKSHRERKTLALVFLDVAKAFDTVCHEHIFDALRQRGVNSHIVQCIRSGYERCTTRIAIGGELSEPMATSEAG</sequence>
<feature type="compositionally biased region" description="Low complexity" evidence="1">
    <location>
        <begin position="81"/>
        <end position="95"/>
    </location>
</feature>
<evidence type="ECO:0000259" key="2">
    <source>
        <dbReference type="PROSITE" id="PS50878"/>
    </source>
</evidence>
<reference evidence="3 4" key="1">
    <citation type="submission" date="2024-09" db="EMBL/GenBank/DDBJ databases">
        <title>A chromosome-level genome assembly of Gray's grenadier anchovy, Coilia grayii.</title>
        <authorList>
            <person name="Fu Z."/>
        </authorList>
    </citation>
    <scope>NUCLEOTIDE SEQUENCE [LARGE SCALE GENOMIC DNA]</scope>
    <source>
        <strain evidence="3">G4</strain>
        <tissue evidence="3">Muscle</tissue>
    </source>
</reference>
<gene>
    <name evidence="3" type="ORF">ACEWY4_001544</name>
</gene>
<evidence type="ECO:0000313" key="3">
    <source>
        <dbReference type="EMBL" id="KAL2102376.1"/>
    </source>
</evidence>
<dbReference type="Proteomes" id="UP001591681">
    <property type="component" value="Unassembled WGS sequence"/>
</dbReference>
<evidence type="ECO:0000256" key="1">
    <source>
        <dbReference type="SAM" id="MobiDB-lite"/>
    </source>
</evidence>
<dbReference type="EMBL" id="JBHFQA010000002">
    <property type="protein sequence ID" value="KAL2102376.1"/>
    <property type="molecule type" value="Genomic_DNA"/>
</dbReference>
<comment type="caution">
    <text evidence="3">The sequence shown here is derived from an EMBL/GenBank/DDBJ whole genome shotgun (WGS) entry which is preliminary data.</text>
</comment>
<feature type="region of interest" description="Disordered" evidence="1">
    <location>
        <begin position="1"/>
        <end position="95"/>
    </location>
</feature>
<feature type="region of interest" description="Disordered" evidence="1">
    <location>
        <begin position="188"/>
        <end position="207"/>
    </location>
</feature>
<dbReference type="InterPro" id="IPR000477">
    <property type="entry name" value="RT_dom"/>
</dbReference>
<keyword evidence="4" id="KW-1185">Reference proteome</keyword>
<proteinExistence type="predicted"/>
<dbReference type="InterPro" id="IPR043502">
    <property type="entry name" value="DNA/RNA_pol_sf"/>
</dbReference>
<dbReference type="PROSITE" id="PS50878">
    <property type="entry name" value="RT_POL"/>
    <property type="match status" value="1"/>
</dbReference>
<protein>
    <recommendedName>
        <fullName evidence="2">Reverse transcriptase domain-containing protein</fullName>
    </recommendedName>
</protein>
<evidence type="ECO:0000313" key="4">
    <source>
        <dbReference type="Proteomes" id="UP001591681"/>
    </source>
</evidence>
<name>A0ABD1KTU8_9TELE</name>